<protein>
    <submittedName>
        <fullName evidence="1">Uncharacterized protein</fullName>
    </submittedName>
</protein>
<accession>A0A381UE13</accession>
<sequence>MIFLIIVASSLLLPKYLSNWKNP</sequence>
<dbReference type="EMBL" id="UINC01006245">
    <property type="protein sequence ID" value="SVA26369.1"/>
    <property type="molecule type" value="Genomic_DNA"/>
</dbReference>
<evidence type="ECO:0000313" key="1">
    <source>
        <dbReference type="EMBL" id="SVA26369.1"/>
    </source>
</evidence>
<gene>
    <name evidence="1" type="ORF">METZ01_LOCUS79223</name>
</gene>
<feature type="non-terminal residue" evidence="1">
    <location>
        <position position="23"/>
    </location>
</feature>
<organism evidence="1">
    <name type="scientific">marine metagenome</name>
    <dbReference type="NCBI Taxonomy" id="408172"/>
    <lineage>
        <taxon>unclassified sequences</taxon>
        <taxon>metagenomes</taxon>
        <taxon>ecological metagenomes</taxon>
    </lineage>
</organism>
<reference evidence="1" key="1">
    <citation type="submission" date="2018-05" db="EMBL/GenBank/DDBJ databases">
        <authorList>
            <person name="Lanie J.A."/>
            <person name="Ng W.-L."/>
            <person name="Kazmierczak K.M."/>
            <person name="Andrzejewski T.M."/>
            <person name="Davidsen T.M."/>
            <person name="Wayne K.J."/>
            <person name="Tettelin H."/>
            <person name="Glass J.I."/>
            <person name="Rusch D."/>
            <person name="Podicherti R."/>
            <person name="Tsui H.-C.T."/>
            <person name="Winkler M.E."/>
        </authorList>
    </citation>
    <scope>NUCLEOTIDE SEQUENCE</scope>
</reference>
<proteinExistence type="predicted"/>
<name>A0A381UE13_9ZZZZ</name>
<dbReference type="AlphaFoldDB" id="A0A381UE13"/>